<dbReference type="Pfam" id="PF04231">
    <property type="entry name" value="Endonuclease_1"/>
    <property type="match status" value="1"/>
</dbReference>
<dbReference type="EMBL" id="KK198755">
    <property type="protein sequence ID" value="KCW78605.1"/>
    <property type="molecule type" value="Genomic_DNA"/>
</dbReference>
<dbReference type="PANTHER" id="PTHR33607:SF2">
    <property type="entry name" value="ENDONUCLEASE-1"/>
    <property type="match status" value="1"/>
</dbReference>
<dbReference type="PANTHER" id="PTHR33607">
    <property type="entry name" value="ENDONUCLEASE-1"/>
    <property type="match status" value="1"/>
</dbReference>
<dbReference type="GO" id="GO:0004536">
    <property type="term" value="F:DNA nuclease activity"/>
    <property type="evidence" value="ECO:0000318"/>
    <property type="project" value="GO_Central"/>
</dbReference>
<dbReference type="GO" id="GO:0016787">
    <property type="term" value="F:hydrolase activity"/>
    <property type="evidence" value="ECO:0007669"/>
    <property type="project" value="UniProtKB-KW"/>
</dbReference>
<name>A0A059CL12_EUCGR</name>
<dbReference type="Gramene" id="KCW78605">
    <property type="protein sequence ID" value="KCW78605"/>
    <property type="gene ID" value="EUGRSUZ_C00072"/>
</dbReference>
<proteinExistence type="predicted"/>
<accession>A0A059CL12</accession>
<evidence type="ECO:0000256" key="1">
    <source>
        <dbReference type="ARBA" id="ARBA00022722"/>
    </source>
</evidence>
<dbReference type="InParanoid" id="A0A059CL12"/>
<evidence type="ECO:0000313" key="3">
    <source>
        <dbReference type="EMBL" id="KCW78605.1"/>
    </source>
</evidence>
<dbReference type="eggNOG" id="ENOG502QTYN">
    <property type="taxonomic scope" value="Eukaryota"/>
</dbReference>
<dbReference type="SUPFAM" id="SSF54060">
    <property type="entry name" value="His-Me finger endonucleases"/>
    <property type="match status" value="1"/>
</dbReference>
<organism evidence="3">
    <name type="scientific">Eucalyptus grandis</name>
    <name type="common">Flooded gum</name>
    <dbReference type="NCBI Taxonomy" id="71139"/>
    <lineage>
        <taxon>Eukaryota</taxon>
        <taxon>Viridiplantae</taxon>
        <taxon>Streptophyta</taxon>
        <taxon>Embryophyta</taxon>
        <taxon>Tracheophyta</taxon>
        <taxon>Spermatophyta</taxon>
        <taxon>Magnoliopsida</taxon>
        <taxon>eudicotyledons</taxon>
        <taxon>Gunneridae</taxon>
        <taxon>Pentapetalae</taxon>
        <taxon>rosids</taxon>
        <taxon>malvids</taxon>
        <taxon>Myrtales</taxon>
        <taxon>Myrtaceae</taxon>
        <taxon>Myrtoideae</taxon>
        <taxon>Eucalypteae</taxon>
        <taxon>Eucalyptus</taxon>
    </lineage>
</organism>
<dbReference type="STRING" id="71139.A0A059CL12"/>
<evidence type="ECO:0000256" key="2">
    <source>
        <dbReference type="ARBA" id="ARBA00022801"/>
    </source>
</evidence>
<dbReference type="InterPro" id="IPR044925">
    <property type="entry name" value="His-Me_finger_sf"/>
</dbReference>
<dbReference type="OMA" id="DVGDWNR"/>
<gene>
    <name evidence="3" type="ORF">EUGRSUZ_C00072</name>
</gene>
<dbReference type="GO" id="GO:0006308">
    <property type="term" value="P:DNA catabolic process"/>
    <property type="evidence" value="ECO:0000318"/>
    <property type="project" value="GO_Central"/>
</dbReference>
<keyword evidence="2" id="KW-0378">Hydrolase</keyword>
<dbReference type="AlphaFoldDB" id="A0A059CL12"/>
<sequence length="395" mass="44684">MTTLWNFVWKYPKEEATSSDFVDEDVKLLMVPSYRARVFTGGLGRANGPFFRQRKAVSNRGKPTDMLCTTALSCCPRPSARPPLAKSPLLHRPALPLSSPSSSPPGRRNSWGWTWTWRWVSRFLSLYLSLLTSVSVSQAHQYPPSPSFAHACEDVHTYYAQLGTSRGHALQKKLHSLISPHRSLSYKQVWDALKILDAADVDNPEASPGVVEIYTLKIVPKALAGKPEGWNREHLWPRSYGLIDRVALSDLHNLRPSDVNVNSSRGNKYYGECAFTSAKCLRPANKEAAIDTESDSKRWAPPRQVRGDVARALMYMAVCYGSHQPGGGPDLRLSDSPSIEKREMGLLSTLLRWNKLDPPSREEKQRNDQICKFYQHNRNPFVDHPEYADLIWKQK</sequence>
<protein>
    <submittedName>
        <fullName evidence="3">Uncharacterized protein</fullName>
    </submittedName>
</protein>
<dbReference type="InterPro" id="IPR007346">
    <property type="entry name" value="Endonuclease-I"/>
</dbReference>
<keyword evidence="1" id="KW-0540">Nuclease</keyword>
<reference evidence="3" key="1">
    <citation type="submission" date="2013-07" db="EMBL/GenBank/DDBJ databases">
        <title>The genome of Eucalyptus grandis.</title>
        <authorList>
            <person name="Schmutz J."/>
            <person name="Hayes R."/>
            <person name="Myburg A."/>
            <person name="Tuskan G."/>
            <person name="Grattapaglia D."/>
            <person name="Rokhsar D.S."/>
        </authorList>
    </citation>
    <scope>NUCLEOTIDE SEQUENCE</scope>
    <source>
        <tissue evidence="3">Leaf extractions</tissue>
    </source>
</reference>